<dbReference type="InParanoid" id="D2VLE6"/>
<dbReference type="AlphaFoldDB" id="D2VLE6"/>
<dbReference type="OrthoDB" id="445007at2759"/>
<dbReference type="RefSeq" id="XP_002675117.1">
    <property type="nucleotide sequence ID" value="XM_002675071.1"/>
</dbReference>
<evidence type="ECO:0000313" key="2">
    <source>
        <dbReference type="Proteomes" id="UP000006671"/>
    </source>
</evidence>
<accession>D2VLE6</accession>
<evidence type="ECO:0000313" key="1">
    <source>
        <dbReference type="EMBL" id="EFC42373.1"/>
    </source>
</evidence>
<dbReference type="EMBL" id="GG738880">
    <property type="protein sequence ID" value="EFC42373.1"/>
    <property type="molecule type" value="Genomic_DNA"/>
</dbReference>
<dbReference type="PANTHER" id="PTHR31630:SF8">
    <property type="entry name" value="JMJC DOMAIN-CONTAINING PROTEIN"/>
    <property type="match status" value="1"/>
</dbReference>
<keyword evidence="2" id="KW-1185">Reference proteome</keyword>
<proteinExistence type="predicted"/>
<dbReference type="PANTHER" id="PTHR31630">
    <property type="entry name" value="PHYTANOYL-COA DIOXYGENASE-RELATED-RELATED"/>
    <property type="match status" value="1"/>
</dbReference>
<sequence>MSTTNQQPQKVKTTEEEEALLIQKGTGLHLDSWPYNLWKKLKSDMTYEELDRFRPFQSMVCLTDGDSDPNKKEGGLEVIPGFASVAERYFPAMDQKVRNGKGFRVKSPWISSYHIRFNQEEDEPLFEMVRKVKRIPQEWKAPSPSSELTKLENADEMLGYMRKIVKEHDALEYVPIKKGDFIFFDNRTAHRNSDANHMDRPRSVFYHAYSCTDPVNRNTIEKLREKRKTFEHPDDFGTKFRVEQMYLHPENDLVPLTPLGECLYNEKPYESIMEENGENSSILSQILKENDHFLTQKHIDFFHRFGYVVVENCVPDQDCDQLLNELFKYSSLAGCPISFDGNSVSQVQFSNIGGGFGSMVEFYYLPMQQKMRMNPALYTSTVKLLSHTWGSKTANDWNVPYACPLEIDSRKLWLYIDRMNFRLPNQ</sequence>
<gene>
    <name evidence="1" type="ORF">NAEGRDRAFT_69752</name>
</gene>
<reference evidence="1 2" key="1">
    <citation type="journal article" date="2010" name="Cell">
        <title>The genome of Naegleria gruberi illuminates early eukaryotic versatility.</title>
        <authorList>
            <person name="Fritz-Laylin L.K."/>
            <person name="Prochnik S.E."/>
            <person name="Ginger M.L."/>
            <person name="Dacks J.B."/>
            <person name="Carpenter M.L."/>
            <person name="Field M.C."/>
            <person name="Kuo A."/>
            <person name="Paredez A."/>
            <person name="Chapman J."/>
            <person name="Pham J."/>
            <person name="Shu S."/>
            <person name="Neupane R."/>
            <person name="Cipriano M."/>
            <person name="Mancuso J."/>
            <person name="Tu H."/>
            <person name="Salamov A."/>
            <person name="Lindquist E."/>
            <person name="Shapiro H."/>
            <person name="Lucas S."/>
            <person name="Grigoriev I.V."/>
            <person name="Cande W.Z."/>
            <person name="Fulton C."/>
            <person name="Rokhsar D.S."/>
            <person name="Dawson S.C."/>
        </authorList>
    </citation>
    <scope>NUCLEOTIDE SEQUENCE [LARGE SCALE GENOMIC DNA]</scope>
    <source>
        <strain evidence="1 2">NEG-M</strain>
    </source>
</reference>
<dbReference type="Proteomes" id="UP000006671">
    <property type="component" value="Unassembled WGS sequence"/>
</dbReference>
<name>D2VLE6_NAEGR</name>
<dbReference type="InterPro" id="IPR027443">
    <property type="entry name" value="IPNS-like_sf"/>
</dbReference>
<dbReference type="GeneID" id="8851862"/>
<dbReference type="VEuPathDB" id="AmoebaDB:NAEGRDRAFT_69752"/>
<dbReference type="SUPFAM" id="SSF51197">
    <property type="entry name" value="Clavaminate synthase-like"/>
    <property type="match status" value="2"/>
</dbReference>
<protein>
    <submittedName>
        <fullName evidence="1">Predicted protein</fullName>
    </submittedName>
</protein>
<organism evidence="2">
    <name type="scientific">Naegleria gruberi</name>
    <name type="common">Amoeba</name>
    <dbReference type="NCBI Taxonomy" id="5762"/>
    <lineage>
        <taxon>Eukaryota</taxon>
        <taxon>Discoba</taxon>
        <taxon>Heterolobosea</taxon>
        <taxon>Tetramitia</taxon>
        <taxon>Eutetramitia</taxon>
        <taxon>Vahlkampfiidae</taxon>
        <taxon>Naegleria</taxon>
    </lineage>
</organism>
<dbReference type="KEGG" id="ngr:NAEGRDRAFT_69752"/>
<dbReference type="Gene3D" id="2.60.120.330">
    <property type="entry name" value="B-lactam Antibiotic, Isopenicillin N Synthase, Chain"/>
    <property type="match status" value="2"/>
</dbReference>